<proteinExistence type="inferred from homology"/>
<dbReference type="SUPFAM" id="SSF49777">
    <property type="entry name" value="PEBP-like"/>
    <property type="match status" value="1"/>
</dbReference>
<feature type="region of interest" description="Disordered" evidence="2">
    <location>
        <begin position="96"/>
        <end position="119"/>
    </location>
</feature>
<dbReference type="CDD" id="cd00865">
    <property type="entry name" value="PEBP_bact_arch"/>
    <property type="match status" value="1"/>
</dbReference>
<evidence type="ECO:0000256" key="1">
    <source>
        <dbReference type="ARBA" id="ARBA00007120"/>
    </source>
</evidence>
<accession>D6Y3R4</accession>
<dbReference type="EMBL" id="CP001874">
    <property type="protein sequence ID" value="ADG89016.1"/>
    <property type="molecule type" value="Genomic_DNA"/>
</dbReference>
<organism evidence="3 4">
    <name type="scientific">Thermobispora bispora (strain ATCC 19993 / DSM 43833 / CBS 139.67 / JCM 10125 / KCTC 9307 / NBRC 14880 / R51)</name>
    <dbReference type="NCBI Taxonomy" id="469371"/>
    <lineage>
        <taxon>Bacteria</taxon>
        <taxon>Bacillati</taxon>
        <taxon>Actinomycetota</taxon>
        <taxon>Actinomycetes</taxon>
        <taxon>Streptosporangiales</taxon>
        <taxon>Streptosporangiaceae</taxon>
        <taxon>Thermobispora</taxon>
    </lineage>
</organism>
<evidence type="ECO:0000313" key="3">
    <source>
        <dbReference type="EMBL" id="ADG89016.1"/>
    </source>
</evidence>
<dbReference type="Gene3D" id="3.90.280.10">
    <property type="entry name" value="PEBP-like"/>
    <property type="match status" value="1"/>
</dbReference>
<reference evidence="3 4" key="1">
    <citation type="submission" date="2010-01" db="EMBL/GenBank/DDBJ databases">
        <title>The complete genome of Thermobispora bispora DSM 43833.</title>
        <authorList>
            <consortium name="US DOE Joint Genome Institute (JGI-PGF)"/>
            <person name="Lucas S."/>
            <person name="Copeland A."/>
            <person name="Lapidus A."/>
            <person name="Glavina del Rio T."/>
            <person name="Dalin E."/>
            <person name="Tice H."/>
            <person name="Bruce D."/>
            <person name="Goodwin L."/>
            <person name="Pitluck S."/>
            <person name="Kyrpides N."/>
            <person name="Mavromatis K."/>
            <person name="Ivanova N."/>
            <person name="Mikhailova N."/>
            <person name="Chertkov O."/>
            <person name="Brettin T."/>
            <person name="Detter J.C."/>
            <person name="Han C."/>
            <person name="Larimer F."/>
            <person name="Land M."/>
            <person name="Hauser L."/>
            <person name="Markowitz V."/>
            <person name="Cheng J.-F."/>
            <person name="Hugenholtz P."/>
            <person name="Woyke T."/>
            <person name="Wu D."/>
            <person name="Jando M."/>
            <person name="Schneider S."/>
            <person name="Klenk H.-P."/>
            <person name="Eisen J.A."/>
        </authorList>
    </citation>
    <scope>NUCLEOTIDE SEQUENCE [LARGE SCALE GENOMIC DNA]</scope>
    <source>
        <strain evidence="4">ATCC 19993 / DSM 43833 / CBS 139.67 / JCM 10125 / KCTC 9307 / NBRC 14880 / R51</strain>
    </source>
</reference>
<gene>
    <name evidence="3" type="ordered locus">Tbis_2306</name>
</gene>
<name>D6Y3R4_THEBD</name>
<dbReference type="Pfam" id="PF01161">
    <property type="entry name" value="PBP"/>
    <property type="match status" value="1"/>
</dbReference>
<dbReference type="PANTHER" id="PTHR30289">
    <property type="entry name" value="UNCHARACTERIZED PROTEIN YBCL-RELATED"/>
    <property type="match status" value="1"/>
</dbReference>
<dbReference type="PANTHER" id="PTHR30289:SF1">
    <property type="entry name" value="PEBP (PHOSPHATIDYLETHANOLAMINE-BINDING PROTEIN) FAMILY PROTEIN"/>
    <property type="match status" value="1"/>
</dbReference>
<dbReference type="AlphaFoldDB" id="D6Y3R4"/>
<keyword evidence="4" id="KW-1185">Reference proteome</keyword>
<dbReference type="Proteomes" id="UP000006640">
    <property type="component" value="Chromosome"/>
</dbReference>
<dbReference type="InterPro" id="IPR008914">
    <property type="entry name" value="PEBP"/>
</dbReference>
<sequence>MAAVAAVTLFASGCGFLGTASPRNLDVISVSSPRFRDGGPLPREYSCKGNLGNPPLRWSGTVGAKSVALVVDDSNPRTGAEVHWVVFNIDPNTTEIGEDDVPRGALQGKTTSGKVGYAPPCDPEGTYRFTVYALDAKLDLSQGAELPDTLREIAAHTIARGRLTAATIE</sequence>
<dbReference type="InterPro" id="IPR036610">
    <property type="entry name" value="PEBP-like_sf"/>
</dbReference>
<dbReference type="NCBIfam" id="TIGR00481">
    <property type="entry name" value="YbhB/YbcL family Raf kinase inhibitor-like protein"/>
    <property type="match status" value="1"/>
</dbReference>
<dbReference type="STRING" id="469371.Tbis_2306"/>
<evidence type="ECO:0000313" key="4">
    <source>
        <dbReference type="Proteomes" id="UP000006640"/>
    </source>
</evidence>
<evidence type="ECO:0000256" key="2">
    <source>
        <dbReference type="SAM" id="MobiDB-lite"/>
    </source>
</evidence>
<comment type="similarity">
    <text evidence="1">Belongs to the UPF0098 family.</text>
</comment>
<dbReference type="HOGENOM" id="CLU_083918_3_2_11"/>
<dbReference type="KEGG" id="tbi:Tbis_2306"/>
<dbReference type="eggNOG" id="COG1881">
    <property type="taxonomic scope" value="Bacteria"/>
</dbReference>
<dbReference type="InterPro" id="IPR005247">
    <property type="entry name" value="YbhB_YbcL/LppC-like"/>
</dbReference>
<protein>
    <submittedName>
        <fullName evidence="3">PEBP family protein</fullName>
    </submittedName>
</protein>